<dbReference type="GO" id="GO:0008270">
    <property type="term" value="F:zinc ion binding"/>
    <property type="evidence" value="ECO:0007669"/>
    <property type="project" value="UniProtKB-KW"/>
</dbReference>
<evidence type="ECO:0000256" key="11">
    <source>
        <dbReference type="ARBA" id="ARBA00023054"/>
    </source>
</evidence>
<dbReference type="GO" id="GO:0036064">
    <property type="term" value="C:ciliary basal body"/>
    <property type="evidence" value="ECO:0007669"/>
    <property type="project" value="UniProtKB-ARBA"/>
</dbReference>
<keyword evidence="13" id="KW-0206">Cytoskeleton</keyword>
<dbReference type="GO" id="GO:0003677">
    <property type="term" value="F:DNA binding"/>
    <property type="evidence" value="ECO:0007669"/>
    <property type="project" value="InterPro"/>
</dbReference>
<dbReference type="Gene3D" id="3.30.420.10">
    <property type="entry name" value="Ribonuclease H-like superfamily/Ribonuclease H"/>
    <property type="match status" value="1"/>
</dbReference>
<dbReference type="InterPro" id="IPR036397">
    <property type="entry name" value="RNaseH_sf"/>
</dbReference>
<dbReference type="GO" id="GO:0005737">
    <property type="term" value="C:cytoplasm"/>
    <property type="evidence" value="ECO:0007669"/>
    <property type="project" value="UniProtKB-ARBA"/>
</dbReference>
<keyword evidence="9" id="KW-0970">Cilium biogenesis/degradation</keyword>
<evidence type="ECO:0000256" key="19">
    <source>
        <dbReference type="SAM" id="Coils"/>
    </source>
</evidence>
<dbReference type="GO" id="GO:0006313">
    <property type="term" value="P:DNA transposition"/>
    <property type="evidence" value="ECO:0007669"/>
    <property type="project" value="InterPro"/>
</dbReference>
<evidence type="ECO:0000256" key="1">
    <source>
        <dbReference type="ARBA" id="ARBA00004114"/>
    </source>
</evidence>
<keyword evidence="6" id="KW-0963">Cytoplasm</keyword>
<proteinExistence type="inferred from homology"/>
<reference evidence="22" key="1">
    <citation type="submission" date="2023-06" db="EMBL/GenBank/DDBJ databases">
        <title>Male Hemibagrus guttatus genome.</title>
        <authorList>
            <person name="Bian C."/>
        </authorList>
    </citation>
    <scope>NUCLEOTIDE SEQUENCE</scope>
    <source>
        <strain evidence="22">Male_cb2023</strain>
        <tissue evidence="22">Muscle</tissue>
    </source>
</reference>
<keyword evidence="5" id="KW-0217">Developmental protein</keyword>
<feature type="region of interest" description="Disordered" evidence="20">
    <location>
        <begin position="343"/>
        <end position="365"/>
    </location>
</feature>
<evidence type="ECO:0000256" key="5">
    <source>
        <dbReference type="ARBA" id="ARBA00022473"/>
    </source>
</evidence>
<dbReference type="Pfam" id="PF13815">
    <property type="entry name" value="Dzip-like_N"/>
    <property type="match status" value="1"/>
</dbReference>
<evidence type="ECO:0000256" key="13">
    <source>
        <dbReference type="ARBA" id="ARBA00023212"/>
    </source>
</evidence>
<feature type="region of interest" description="Disordered" evidence="20">
    <location>
        <begin position="943"/>
        <end position="970"/>
    </location>
</feature>
<evidence type="ECO:0000256" key="17">
    <source>
        <dbReference type="ARBA" id="ARBA00079993"/>
    </source>
</evidence>
<dbReference type="PANTHER" id="PTHR21502:SF5">
    <property type="entry name" value="CILIUM ASSEMBLY PROTEIN DZIP1"/>
    <property type="match status" value="1"/>
</dbReference>
<dbReference type="AlphaFoldDB" id="A0AAE0VCT7"/>
<feature type="compositionally biased region" description="Basic and acidic residues" evidence="20">
    <location>
        <begin position="944"/>
        <end position="959"/>
    </location>
</feature>
<keyword evidence="8 18" id="KW-0863">Zinc-finger</keyword>
<evidence type="ECO:0000256" key="6">
    <source>
        <dbReference type="ARBA" id="ARBA00022490"/>
    </source>
</evidence>
<dbReference type="InterPro" id="IPR032714">
    <property type="entry name" value="DZIP1_N"/>
</dbReference>
<evidence type="ECO:0000256" key="3">
    <source>
        <dbReference type="ARBA" id="ARBA00004123"/>
    </source>
</evidence>
<dbReference type="Pfam" id="PF25977">
    <property type="entry name" value="DZIP1"/>
    <property type="match status" value="1"/>
</dbReference>
<keyword evidence="11 19" id="KW-0175">Coiled coil</keyword>
<dbReference type="FunFam" id="3.30.160.60:FF:001591">
    <property type="entry name" value="DAZ interacting zinc finger protein 1"/>
    <property type="match status" value="1"/>
</dbReference>
<feature type="coiled-coil region" evidence="19">
    <location>
        <begin position="145"/>
        <end position="190"/>
    </location>
</feature>
<feature type="coiled-coil region" evidence="19">
    <location>
        <begin position="249"/>
        <end position="276"/>
    </location>
</feature>
<evidence type="ECO:0000256" key="8">
    <source>
        <dbReference type="ARBA" id="ARBA00022771"/>
    </source>
</evidence>
<evidence type="ECO:0000256" key="2">
    <source>
        <dbReference type="ARBA" id="ARBA00004120"/>
    </source>
</evidence>
<dbReference type="Pfam" id="PF25787">
    <property type="entry name" value="HTH_SB"/>
    <property type="match status" value="1"/>
</dbReference>
<dbReference type="PANTHER" id="PTHR21502">
    <property type="entry name" value="ZINC FINGER PROTEIN DZIP1"/>
    <property type="match status" value="1"/>
</dbReference>
<evidence type="ECO:0000256" key="16">
    <source>
        <dbReference type="ARBA" id="ARBA00072553"/>
    </source>
</evidence>
<dbReference type="InterPro" id="IPR013087">
    <property type="entry name" value="Znf_C2H2_type"/>
</dbReference>
<dbReference type="GO" id="GO:0015074">
    <property type="term" value="P:DNA integration"/>
    <property type="evidence" value="ECO:0007669"/>
    <property type="project" value="InterPro"/>
</dbReference>
<feature type="domain" description="C2H2-type" evidence="21">
    <location>
        <begin position="209"/>
        <end position="237"/>
    </location>
</feature>
<dbReference type="InterPro" id="IPR009057">
    <property type="entry name" value="Homeodomain-like_sf"/>
</dbReference>
<keyword evidence="23" id="KW-1185">Reference proteome</keyword>
<comment type="subcellular location">
    <subcellularLocation>
        <location evidence="2">Cytoplasm</location>
        <location evidence="2">Cytoskeleton</location>
        <location evidence="2">Cilium basal body</location>
    </subcellularLocation>
    <subcellularLocation>
        <location evidence="1">Cytoplasm</location>
        <location evidence="1">Cytoskeleton</location>
        <location evidence="1">Microtubule organizing center</location>
        <location evidence="1">Centrosome</location>
        <location evidence="1">Centriole</location>
    </subcellularLocation>
    <subcellularLocation>
        <location evidence="3">Nucleus</location>
    </subcellularLocation>
</comment>
<organism evidence="22 23">
    <name type="scientific">Hemibagrus guttatus</name>
    <dbReference type="NCBI Taxonomy" id="175788"/>
    <lineage>
        <taxon>Eukaryota</taxon>
        <taxon>Metazoa</taxon>
        <taxon>Chordata</taxon>
        <taxon>Craniata</taxon>
        <taxon>Vertebrata</taxon>
        <taxon>Euteleostomi</taxon>
        <taxon>Actinopterygii</taxon>
        <taxon>Neopterygii</taxon>
        <taxon>Teleostei</taxon>
        <taxon>Ostariophysi</taxon>
        <taxon>Siluriformes</taxon>
        <taxon>Bagridae</taxon>
        <taxon>Hemibagrus</taxon>
    </lineage>
</organism>
<dbReference type="GO" id="GO:0060271">
    <property type="term" value="P:cilium assembly"/>
    <property type="evidence" value="ECO:0007669"/>
    <property type="project" value="TreeGrafter"/>
</dbReference>
<dbReference type="GO" id="GO:0005814">
    <property type="term" value="C:centriole"/>
    <property type="evidence" value="ECO:0007669"/>
    <property type="project" value="UniProtKB-SubCell"/>
</dbReference>
<evidence type="ECO:0000256" key="7">
    <source>
        <dbReference type="ARBA" id="ARBA00022723"/>
    </source>
</evidence>
<evidence type="ECO:0000256" key="20">
    <source>
        <dbReference type="SAM" id="MobiDB-lite"/>
    </source>
</evidence>
<dbReference type="InterPro" id="IPR036388">
    <property type="entry name" value="WH-like_DNA-bd_sf"/>
</dbReference>
<dbReference type="Proteomes" id="UP001274896">
    <property type="component" value="Unassembled WGS sequence"/>
</dbReference>
<evidence type="ECO:0000256" key="4">
    <source>
        <dbReference type="ARBA" id="ARBA00009131"/>
    </source>
</evidence>
<dbReference type="PROSITE" id="PS50157">
    <property type="entry name" value="ZINC_FINGER_C2H2_2"/>
    <property type="match status" value="1"/>
</dbReference>
<accession>A0AAE0VCT7</accession>
<sequence>MRVCVRSFSAAVEQLCLVRIFIRTPQLGTYATAGTQSLMNSFEFQPSSGYQSRPAGLAMSGVSIITPFKFRTRRESVDWRQINAIDVERVASELDFQLLQEHIAGVTFCNLEGERCLNCQSHVDPALLKLFRLAQLTIEYLLHSQDCLALRLQAAEEQLQTEAKEKQHLQLHLQKQIQDTKSLKDELKQRKRIVVSQQAMISAGLANYYKCQYCEKAFMNTSFLKSHMQRRHPMEHDKLITDNQKDLQTLKLQEEISKLQEQLTLAKSEMEILQKDYNTKKELDLTQKQADFMKQLEFWKENEYVRMNRKIDEVKQACQRDMDSMHQKNRNLENQMLMLQQSSKMQENRKPVQGQTSSVQNSEDEQNQVIAELQQKLCNQYKRHLSTTSNSQTPNSTMAKTKELSKDTRNKIVDLHQAGKTESAIGKQLGVKKSTVGAIIRKWKTYKTTDNLPRSGAPRKISPRGVKMITRTVSKNPRTTQGDLVNDLQRAGTKVTKATISNTLRRQGLKSCSARRVPLLKPVHVRACLKFAREHLDDPEEDWENVIWSDETKIELFGKNSTCRVWRRKNAEFHPKNTIPTVKHGGGNIMLWGCFSAKGPGRLISVKERMNGAMYREILSKNLLPSARALKMKRGWVFQHDNNPKHTARATKEWLRKKHFKVLEWPSQSPDLRVAQRQPQNITGDQEICMEEWAKLPATLSDSHTEPSFVLEKAGDGFRGYTDFLTDADEVRWTTEMQKIKEEYESEKNQVCFENYLTILLQTALAQVNSTVSKEKKRVERKVKELELRLEEQQQIVTSQNMQIKKYTANSPKSTIQQEEFAAVAAIAEPKRRMVISEHSSLVCKLDPIVELSEEDKESSSFSEGPADSQSMQQKVNELLKNTSLKRDMNLAVQQNLHDKLLHLGIKPAVGGISRTTYESAMAHVLSERQQRQRIYSKYRKMHKDLSQKLDRRVKDRSTRPVVKPKQSGQ</sequence>
<dbReference type="InterPro" id="IPR051241">
    <property type="entry name" value="DZIP_RILPL"/>
</dbReference>
<evidence type="ECO:0000256" key="15">
    <source>
        <dbReference type="ARBA" id="ARBA00023273"/>
    </source>
</evidence>
<evidence type="ECO:0000313" key="23">
    <source>
        <dbReference type="Proteomes" id="UP001274896"/>
    </source>
</evidence>
<feature type="coiled-coil region" evidence="19">
    <location>
        <begin position="730"/>
        <end position="803"/>
    </location>
</feature>
<evidence type="ECO:0000256" key="9">
    <source>
        <dbReference type="ARBA" id="ARBA00022794"/>
    </source>
</evidence>
<dbReference type="Gene3D" id="3.30.160.60">
    <property type="entry name" value="Classic Zinc Finger"/>
    <property type="match status" value="1"/>
</dbReference>
<protein>
    <recommendedName>
        <fullName evidence="16">Cilium assembly protein DZIP1</fullName>
    </recommendedName>
    <alternativeName>
        <fullName evidence="17">DAZ-interacting zinc finger protein 1</fullName>
    </alternativeName>
</protein>
<evidence type="ECO:0000256" key="18">
    <source>
        <dbReference type="PROSITE-ProRule" id="PRU00042"/>
    </source>
</evidence>
<dbReference type="GO" id="GO:0007507">
    <property type="term" value="P:heart development"/>
    <property type="evidence" value="ECO:0007669"/>
    <property type="project" value="UniProtKB-ARBA"/>
</dbReference>
<dbReference type="InterPro" id="IPR002492">
    <property type="entry name" value="Transposase_Tc1-like"/>
</dbReference>
<dbReference type="InterPro" id="IPR058883">
    <property type="entry name" value="DZIP1_dom"/>
</dbReference>
<feature type="non-terminal residue" evidence="22">
    <location>
        <position position="970"/>
    </location>
</feature>
<evidence type="ECO:0000259" key="21">
    <source>
        <dbReference type="PROSITE" id="PS50157"/>
    </source>
</evidence>
<dbReference type="PROSITE" id="PS00028">
    <property type="entry name" value="ZINC_FINGER_C2H2_1"/>
    <property type="match status" value="1"/>
</dbReference>
<dbReference type="Pfam" id="PF01498">
    <property type="entry name" value="HTH_Tnp_Tc3_2"/>
    <property type="match status" value="1"/>
</dbReference>
<dbReference type="InterPro" id="IPR057667">
    <property type="entry name" value="HTH_SB"/>
</dbReference>
<evidence type="ECO:0000256" key="10">
    <source>
        <dbReference type="ARBA" id="ARBA00022833"/>
    </source>
</evidence>
<name>A0AAE0VCT7_9TELE</name>
<dbReference type="SMART" id="SM00355">
    <property type="entry name" value="ZnF_C2H2"/>
    <property type="match status" value="1"/>
</dbReference>
<dbReference type="GO" id="GO:0005634">
    <property type="term" value="C:nucleus"/>
    <property type="evidence" value="ECO:0007669"/>
    <property type="project" value="UniProtKB-SubCell"/>
</dbReference>
<evidence type="ECO:0000313" key="22">
    <source>
        <dbReference type="EMBL" id="KAK3557088.1"/>
    </source>
</evidence>
<dbReference type="EMBL" id="JAUCMX010000001">
    <property type="protein sequence ID" value="KAK3557088.1"/>
    <property type="molecule type" value="Genomic_DNA"/>
</dbReference>
<comment type="caution">
    <text evidence="22">The sequence shown here is derived from an EMBL/GenBank/DDBJ whole genome shotgun (WGS) entry which is preliminary data.</text>
</comment>
<keyword evidence="12" id="KW-0969">Cilium</keyword>
<dbReference type="SUPFAM" id="SSF46689">
    <property type="entry name" value="Homeodomain-like"/>
    <property type="match status" value="1"/>
</dbReference>
<dbReference type="Gene3D" id="1.10.10.10">
    <property type="entry name" value="Winged helix-like DNA-binding domain superfamily/Winged helix DNA-binding domain"/>
    <property type="match status" value="2"/>
</dbReference>
<keyword evidence="7" id="KW-0479">Metal-binding</keyword>
<keyword evidence="14" id="KW-0539">Nucleus</keyword>
<keyword evidence="15" id="KW-0966">Cell projection</keyword>
<keyword evidence="10" id="KW-0862">Zinc</keyword>
<comment type="similarity">
    <text evidence="4">Belongs to the DZIP C2H2-type zinc-finger protein family.</text>
</comment>
<gene>
    <name evidence="22" type="ORF">QTP70_024753</name>
</gene>
<evidence type="ECO:0000256" key="14">
    <source>
        <dbReference type="ARBA" id="ARBA00023242"/>
    </source>
</evidence>
<evidence type="ECO:0000256" key="12">
    <source>
        <dbReference type="ARBA" id="ARBA00023069"/>
    </source>
</evidence>